<dbReference type="Pfam" id="PF00437">
    <property type="entry name" value="T2SSE"/>
    <property type="match status" value="2"/>
</dbReference>
<dbReference type="GeneID" id="303493378"/>
<dbReference type="Proteomes" id="UP000623307">
    <property type="component" value="Chromosome 2"/>
</dbReference>
<comment type="similarity">
    <text evidence="1">Belongs to the GSP E family.</text>
</comment>
<dbReference type="EMBL" id="CP069812">
    <property type="protein sequence ID" value="QRQ93852.1"/>
    <property type="molecule type" value="Genomic_DNA"/>
</dbReference>
<dbReference type="InterPro" id="IPR027417">
    <property type="entry name" value="P-loop_NTPase"/>
</dbReference>
<evidence type="ECO:0000313" key="8">
    <source>
        <dbReference type="Proteomes" id="UP000256862"/>
    </source>
</evidence>
<dbReference type="SUPFAM" id="SSF160246">
    <property type="entry name" value="EspE N-terminal domain-like"/>
    <property type="match status" value="1"/>
</dbReference>
<evidence type="ECO:0000313" key="9">
    <source>
        <dbReference type="Proteomes" id="UP000623307"/>
    </source>
</evidence>
<evidence type="ECO:0000256" key="4">
    <source>
        <dbReference type="SAM" id="MobiDB-lite"/>
    </source>
</evidence>
<dbReference type="Pfam" id="PF05157">
    <property type="entry name" value="MshEN"/>
    <property type="match status" value="1"/>
</dbReference>
<dbReference type="SMART" id="SM00382">
    <property type="entry name" value="AAA"/>
    <property type="match status" value="1"/>
</dbReference>
<accession>A0A976GAI0</accession>
<dbReference type="PANTHER" id="PTHR30258">
    <property type="entry name" value="TYPE II SECRETION SYSTEM PROTEIN GSPE-RELATED"/>
    <property type="match status" value="1"/>
</dbReference>
<evidence type="ECO:0000256" key="2">
    <source>
        <dbReference type="ARBA" id="ARBA00022741"/>
    </source>
</evidence>
<dbReference type="RefSeq" id="WP_063241558.1">
    <property type="nucleotide sequence ID" value="NZ_CP069810.1"/>
</dbReference>
<dbReference type="InterPro" id="IPR007831">
    <property type="entry name" value="T2SS_GspE_N"/>
</dbReference>
<name>A0A976GAI0_9BURK</name>
<proteinExistence type="inferred from homology"/>
<dbReference type="PANTHER" id="PTHR30258:SF1">
    <property type="entry name" value="PROTEIN TRANSPORT PROTEIN HOFB HOMOLOG"/>
    <property type="match status" value="1"/>
</dbReference>
<evidence type="ECO:0000313" key="6">
    <source>
        <dbReference type="EMBL" id="QRQ93852.1"/>
    </source>
</evidence>
<keyword evidence="9" id="KW-1185">Reference proteome</keyword>
<dbReference type="InterPro" id="IPR037257">
    <property type="entry name" value="T2SS_E_N_sf"/>
</dbReference>
<dbReference type="InterPro" id="IPR001482">
    <property type="entry name" value="T2SS/T4SS_dom"/>
</dbReference>
<reference evidence="6 9" key="2">
    <citation type="submission" date="2021-02" db="EMBL/GenBank/DDBJ databases">
        <title>Complete Genome Sequence of Cupriavidus oxalaticus Strain Ox1, a Soil Oxalate-Degrading Species.</title>
        <authorList>
            <person name="Palmieri F."/>
            <person name="Udriet P."/>
            <person name="Deuasquier M."/>
            <person name="Beaudoing E."/>
            <person name="Johnson S.L."/>
            <person name="Davenport K.W."/>
            <person name="Chain P.S."/>
            <person name="Bindschedler S."/>
            <person name="Junier P."/>
        </authorList>
    </citation>
    <scope>NUCLEOTIDE SEQUENCE [LARGE SCALE GENOMIC DNA]</scope>
    <source>
        <strain evidence="6 9">Ox1</strain>
    </source>
</reference>
<evidence type="ECO:0000256" key="3">
    <source>
        <dbReference type="ARBA" id="ARBA00022840"/>
    </source>
</evidence>
<organism evidence="7 8">
    <name type="scientific">Cupriavidus oxalaticus</name>
    <dbReference type="NCBI Taxonomy" id="96344"/>
    <lineage>
        <taxon>Bacteria</taxon>
        <taxon>Pseudomonadati</taxon>
        <taxon>Pseudomonadota</taxon>
        <taxon>Betaproteobacteria</taxon>
        <taxon>Burkholderiales</taxon>
        <taxon>Burkholderiaceae</taxon>
        <taxon>Cupriavidus</taxon>
    </lineage>
</organism>
<dbReference type="InterPro" id="IPR003593">
    <property type="entry name" value="AAA+_ATPase"/>
</dbReference>
<dbReference type="PROSITE" id="PS00662">
    <property type="entry name" value="T2SP_E"/>
    <property type="match status" value="1"/>
</dbReference>
<feature type="compositionally biased region" description="Basic and acidic residues" evidence="4">
    <location>
        <begin position="264"/>
        <end position="286"/>
    </location>
</feature>
<reference evidence="7 8" key="1">
    <citation type="submission" date="2018-01" db="EMBL/GenBank/DDBJ databases">
        <authorList>
            <person name="Clerissi C."/>
        </authorList>
    </citation>
    <scope>NUCLEOTIDE SEQUENCE [LARGE SCALE GENOMIC DNA]</scope>
    <source>
        <strain evidence="7">Cupriavidus oxalaticus LMG 2235</strain>
    </source>
</reference>
<dbReference type="GO" id="GO:0005886">
    <property type="term" value="C:plasma membrane"/>
    <property type="evidence" value="ECO:0007669"/>
    <property type="project" value="TreeGrafter"/>
</dbReference>
<keyword evidence="2" id="KW-0547">Nucleotide-binding</keyword>
<dbReference type="AlphaFoldDB" id="A0A976GAI0"/>
<keyword evidence="3" id="KW-0067">ATP-binding</keyword>
<evidence type="ECO:0000259" key="5">
    <source>
        <dbReference type="PROSITE" id="PS00662"/>
    </source>
</evidence>
<dbReference type="Gene3D" id="3.30.450.90">
    <property type="match status" value="1"/>
</dbReference>
<dbReference type="SUPFAM" id="SSF52540">
    <property type="entry name" value="P-loop containing nucleoside triphosphate hydrolases"/>
    <property type="match status" value="1"/>
</dbReference>
<dbReference type="GO" id="GO:0016887">
    <property type="term" value="F:ATP hydrolysis activity"/>
    <property type="evidence" value="ECO:0007669"/>
    <property type="project" value="TreeGrafter"/>
</dbReference>
<evidence type="ECO:0000256" key="1">
    <source>
        <dbReference type="ARBA" id="ARBA00006611"/>
    </source>
</evidence>
<evidence type="ECO:0000313" key="7">
    <source>
        <dbReference type="EMBL" id="SPC14956.1"/>
    </source>
</evidence>
<feature type="domain" description="Bacterial type II secretion system protein E" evidence="5">
    <location>
        <begin position="410"/>
        <end position="424"/>
    </location>
</feature>
<dbReference type="OrthoDB" id="5790493at2"/>
<feature type="region of interest" description="Disordered" evidence="4">
    <location>
        <begin position="261"/>
        <end position="286"/>
    </location>
</feature>
<dbReference type="GO" id="GO:0005524">
    <property type="term" value="F:ATP binding"/>
    <property type="evidence" value="ECO:0007669"/>
    <property type="project" value="UniProtKB-KW"/>
</dbReference>
<dbReference type="FunFam" id="3.40.50.300:FF:000398">
    <property type="entry name" value="Type IV pilus assembly ATPase PilB"/>
    <property type="match status" value="1"/>
</dbReference>
<dbReference type="Proteomes" id="UP000256862">
    <property type="component" value="Chromosome CO2235"/>
</dbReference>
<dbReference type="CDD" id="cd01129">
    <property type="entry name" value="PulE-GspE-like"/>
    <property type="match status" value="1"/>
</dbReference>
<protein>
    <submittedName>
        <fullName evidence="6">Flp pilus assembly complex ATPase component TadA</fullName>
    </submittedName>
    <submittedName>
        <fullName evidence="7">Type 4 fimbrial assembly protein PilB</fullName>
    </submittedName>
</protein>
<dbReference type="Gene3D" id="3.40.50.300">
    <property type="entry name" value="P-loop containing nucleotide triphosphate hydrolases"/>
    <property type="match status" value="1"/>
</dbReference>
<dbReference type="Gene3D" id="3.30.300.160">
    <property type="entry name" value="Type II secretion system, protein E, N-terminal domain"/>
    <property type="match status" value="1"/>
</dbReference>
<gene>
    <name evidence="7" type="primary">pilB</name>
    <name evidence="6" type="synonym">tadA</name>
    <name evidence="7" type="ORF">CO2235_230159</name>
    <name evidence="6" type="ORF">JTE92_27770</name>
</gene>
<dbReference type="EMBL" id="OGUS01000124">
    <property type="protein sequence ID" value="SPC14956.1"/>
    <property type="molecule type" value="Genomic_DNA"/>
</dbReference>
<sequence length="592" mass="65122">MTLGLALAQSRRIAPALLAQLEQAAREKQSQLIDEIVGSGTMSAHDLALFAADKYQLPLLDLNQYNLTKVPPGLAGNREFHAHRLLPLGRRENRLVLGLSDPSNQAGLDAIKEKYKLPVEAVVVEHDKLMKYVRSAGEALGTLKNISPVQAERKMIEYDPVAAAGAQRNRTAADAIDDAPVVRFLQKLLTEAFHRGASDLHFEPFETFYRVRFRVDGVLQEVARPPLDIRDKIATRIKVLSRLDISEKRVPQDGRMKLLIALPKDTKDNKDGKDGKDAKDPKDKDARETVEKAVDFRVSTLPTLFGEKIVMRILESSSDKLDIDQLGYEPQQKALLLDVIKRPYGMVLVTGPTGSGKTVSLYTFLNLLNQGDINISTAEDPAEIQLPGINQVNVNDKAGLTFAAALRSFLRQDPDVIMVGEIRDLETADISIKAAQTGHLVLSTLHTNDAPTTLTRLMNMGVAPFNIASSVLLITAQRLARRLCTCKRPGELPRETLLDAGFREPDLDGSWQPYHPVGCERCNGSGYKGRCGIYQVMPITEAMQQIILSHGTALQIAEQARKDGVLSLREAGLLKVRAGVTSLEEVLATTNT</sequence>